<gene>
    <name evidence="3" type="ORF">DCO16_01290</name>
</gene>
<keyword evidence="2" id="KW-0812">Transmembrane</keyword>
<accession>A0A6M9PPK3</accession>
<name>A0A6M9PPK3_9BURK</name>
<keyword evidence="4" id="KW-1185">Reference proteome</keyword>
<feature type="transmembrane region" description="Helical" evidence="2">
    <location>
        <begin position="33"/>
        <end position="52"/>
    </location>
</feature>
<evidence type="ECO:0000256" key="1">
    <source>
        <dbReference type="SAM" id="MobiDB-lite"/>
    </source>
</evidence>
<evidence type="ECO:0000313" key="4">
    <source>
        <dbReference type="Proteomes" id="UP000500806"/>
    </source>
</evidence>
<evidence type="ECO:0000313" key="3">
    <source>
        <dbReference type="EMBL" id="QKM61832.1"/>
    </source>
</evidence>
<dbReference type="Proteomes" id="UP000500806">
    <property type="component" value="Chromosome"/>
</dbReference>
<dbReference type="KEGG" id="pani:DCO16_01290"/>
<feature type="region of interest" description="Disordered" evidence="1">
    <location>
        <begin position="96"/>
        <end position="127"/>
    </location>
</feature>
<protein>
    <submittedName>
        <fullName evidence="3">Uncharacterized protein</fullName>
    </submittedName>
</protein>
<dbReference type="AlphaFoldDB" id="A0A6M9PPK3"/>
<organism evidence="3 4">
    <name type="scientific">Polynucleobacter antarcticus</name>
    <dbReference type="NCBI Taxonomy" id="1743162"/>
    <lineage>
        <taxon>Bacteria</taxon>
        <taxon>Pseudomonadati</taxon>
        <taxon>Pseudomonadota</taxon>
        <taxon>Betaproteobacteria</taxon>
        <taxon>Burkholderiales</taxon>
        <taxon>Burkholderiaceae</taxon>
        <taxon>Polynucleobacter</taxon>
    </lineage>
</organism>
<dbReference type="EMBL" id="CP028941">
    <property type="protein sequence ID" value="QKM61832.1"/>
    <property type="molecule type" value="Genomic_DNA"/>
</dbReference>
<proteinExistence type="predicted"/>
<dbReference type="RefSeq" id="WP_173941987.1">
    <property type="nucleotide sequence ID" value="NZ_CBCSCD010000002.1"/>
</dbReference>
<keyword evidence="2" id="KW-1133">Transmembrane helix</keyword>
<keyword evidence="2" id="KW-0472">Membrane</keyword>
<evidence type="ECO:0000256" key="2">
    <source>
        <dbReference type="SAM" id="Phobius"/>
    </source>
</evidence>
<sequence>MPQWIKKSAISSKLLRDLRQAEQTNQAKAANGFILLEALVAMTLVATSWVALGNTYQTVVLRLGQAQAQQIKIHQELDQHEITILASRQLQAITPTPSLSKSALNESTGMSRRSRPITHSGSATNKK</sequence>
<reference evidence="3 4" key="1">
    <citation type="submission" date="2018-04" db="EMBL/GenBank/DDBJ databases">
        <title>Polynucleobacter sp. LimPoW16 genome.</title>
        <authorList>
            <person name="Hahn M.W."/>
        </authorList>
    </citation>
    <scope>NUCLEOTIDE SEQUENCE [LARGE SCALE GENOMIC DNA]</scope>
    <source>
        <strain evidence="3 4">LimPoW16</strain>
    </source>
</reference>